<comment type="similarity">
    <text evidence="1">Belongs to the ATP-dependent AMP-binding enzyme family.</text>
</comment>
<feature type="domain" description="AMP-binding enzyme C-terminal" evidence="5">
    <location>
        <begin position="459"/>
        <end position="542"/>
    </location>
</feature>
<gene>
    <name evidence="6" type="ORF">PEBR_42843</name>
</gene>
<evidence type="ECO:0000259" key="4">
    <source>
        <dbReference type="Pfam" id="PF00501"/>
    </source>
</evidence>
<dbReference type="GO" id="GO:0031956">
    <property type="term" value="F:medium-chain fatty acid-CoA ligase activity"/>
    <property type="evidence" value="ECO:0007669"/>
    <property type="project" value="TreeGrafter"/>
</dbReference>
<evidence type="ECO:0000313" key="6">
    <source>
        <dbReference type="EMBL" id="OOQ81711.1"/>
    </source>
</evidence>
<dbReference type="InterPro" id="IPR000873">
    <property type="entry name" value="AMP-dep_synth/lig_dom"/>
</dbReference>
<evidence type="ECO:0000259" key="5">
    <source>
        <dbReference type="Pfam" id="PF13193"/>
    </source>
</evidence>
<evidence type="ECO:0008006" key="8">
    <source>
        <dbReference type="Google" id="ProtNLM"/>
    </source>
</evidence>
<sequence>MAAISTNLPSEPIAENPQPSASFPTPSNTNAHSALPLPIPPEPLLIDLFCNFVEDPAAVLIREWSSEGVVAGSWSVAEFLRDVCLFSRCIWSELSVEERGRLGREGEDVFIAVVAGGCYAFAVLVVAVYGIGGVIVPISPHVHPDEAKYFLETCNASLVCAGPRTADHIHNVKPSDIKFQLSVSPPPHSSTKGFALLYTSGTTGPPKGVFYDRSSTTGGFLTHFPNPSRPSSQDIYLNHMPVHWAGGFMTLFSGILSKACIEFCSEVFSPSWFLKRLVDGNWPPITSLHLPPPLLNAVASELEDLGDRDPDLYETVLKGIGRLEVLASGGSTVTPKQRVVWRVLLGKPLSVGYGMSETFGVVAYTDYRKRGEYPLDSVGLRMPNVNMKIDDNCEICIKSAVLFKKYISPHPDATNNAFDSEGFYKTGDLGRIEDDVVYLLGRASQDVIRYYLWRIYAPEVEIALSQIDDIAYAIVLGVEDSGCGERVAAVVVYRQQDQKRMLILADLRGRLVKECSLEAFKLPTLLKVVGSFAEIPATEAGKPIKNKIRELYFSEMAIESGEVNVWTSEPRDSSVGARPFDWDGLQR</sequence>
<dbReference type="InterPro" id="IPR020845">
    <property type="entry name" value="AMP-binding_CS"/>
</dbReference>
<dbReference type="PROSITE" id="PS00455">
    <property type="entry name" value="AMP_BINDING"/>
    <property type="match status" value="1"/>
</dbReference>
<evidence type="ECO:0000256" key="3">
    <source>
        <dbReference type="SAM" id="Phobius"/>
    </source>
</evidence>
<dbReference type="Pfam" id="PF13193">
    <property type="entry name" value="AMP-binding_C"/>
    <property type="match status" value="1"/>
</dbReference>
<accession>A0A1S9R8F8</accession>
<dbReference type="Gene3D" id="3.40.50.12780">
    <property type="entry name" value="N-terminal domain of ligase-like"/>
    <property type="match status" value="1"/>
</dbReference>
<dbReference type="EMBL" id="LJBN01000238">
    <property type="protein sequence ID" value="OOQ81711.1"/>
    <property type="molecule type" value="Genomic_DNA"/>
</dbReference>
<name>A0A1S9R8F8_PENBI</name>
<dbReference type="Pfam" id="PF00501">
    <property type="entry name" value="AMP-binding"/>
    <property type="match status" value="1"/>
</dbReference>
<organism evidence="6 7">
    <name type="scientific">Penicillium brasilianum</name>
    <dbReference type="NCBI Taxonomy" id="104259"/>
    <lineage>
        <taxon>Eukaryota</taxon>
        <taxon>Fungi</taxon>
        <taxon>Dikarya</taxon>
        <taxon>Ascomycota</taxon>
        <taxon>Pezizomycotina</taxon>
        <taxon>Eurotiomycetes</taxon>
        <taxon>Eurotiomycetidae</taxon>
        <taxon>Eurotiales</taxon>
        <taxon>Aspergillaceae</taxon>
        <taxon>Penicillium</taxon>
    </lineage>
</organism>
<keyword evidence="3" id="KW-0812">Transmembrane</keyword>
<proteinExistence type="inferred from homology"/>
<dbReference type="InterPro" id="IPR042099">
    <property type="entry name" value="ANL_N_sf"/>
</dbReference>
<keyword evidence="3" id="KW-0472">Membrane</keyword>
<reference evidence="7" key="1">
    <citation type="submission" date="2015-09" db="EMBL/GenBank/DDBJ databases">
        <authorList>
            <person name="Fill T.P."/>
            <person name="Baretta J.F."/>
            <person name="de Almeida L.G."/>
            <person name="Rocha M."/>
            <person name="de Souza D.H."/>
            <person name="Malavazi I."/>
            <person name="Cerdeira L.T."/>
            <person name="Hong H."/>
            <person name="Samborskyy M."/>
            <person name="de Vasconcelos A.T."/>
            <person name="Leadlay P."/>
            <person name="Rodrigues-Filho E."/>
        </authorList>
    </citation>
    <scope>NUCLEOTIDE SEQUENCE [LARGE SCALE GENOMIC DNA]</scope>
    <source>
        <strain evidence="7">LaBioMMi 136</strain>
    </source>
</reference>
<protein>
    <recommendedName>
        <fullName evidence="8">AMP-dependent synthetase/ligase domain-containing protein</fullName>
    </recommendedName>
</protein>
<feature type="compositionally biased region" description="Polar residues" evidence="2">
    <location>
        <begin position="17"/>
        <end position="28"/>
    </location>
</feature>
<dbReference type="InterPro" id="IPR025110">
    <property type="entry name" value="AMP-bd_C"/>
</dbReference>
<dbReference type="PANTHER" id="PTHR43201:SF8">
    <property type="entry name" value="ACYL-COA SYNTHETASE FAMILY MEMBER 3"/>
    <property type="match status" value="1"/>
</dbReference>
<dbReference type="PANTHER" id="PTHR43201">
    <property type="entry name" value="ACYL-COA SYNTHETASE"/>
    <property type="match status" value="1"/>
</dbReference>
<comment type="caution">
    <text evidence="6">The sequence shown here is derived from an EMBL/GenBank/DDBJ whole genome shotgun (WGS) entry which is preliminary data.</text>
</comment>
<feature type="region of interest" description="Disordered" evidence="2">
    <location>
        <begin position="568"/>
        <end position="587"/>
    </location>
</feature>
<keyword evidence="3" id="KW-1133">Transmembrane helix</keyword>
<dbReference type="Proteomes" id="UP000190744">
    <property type="component" value="Unassembled WGS sequence"/>
</dbReference>
<evidence type="ECO:0000256" key="2">
    <source>
        <dbReference type="SAM" id="MobiDB-lite"/>
    </source>
</evidence>
<feature type="region of interest" description="Disordered" evidence="2">
    <location>
        <begin position="1"/>
        <end position="28"/>
    </location>
</feature>
<dbReference type="SUPFAM" id="SSF56801">
    <property type="entry name" value="Acetyl-CoA synthetase-like"/>
    <property type="match status" value="1"/>
</dbReference>
<dbReference type="GO" id="GO:0006631">
    <property type="term" value="P:fatty acid metabolic process"/>
    <property type="evidence" value="ECO:0007669"/>
    <property type="project" value="TreeGrafter"/>
</dbReference>
<dbReference type="AlphaFoldDB" id="A0A1S9R8F8"/>
<feature type="domain" description="AMP-dependent synthetase/ligase" evidence="4">
    <location>
        <begin position="103"/>
        <end position="406"/>
    </location>
</feature>
<feature type="transmembrane region" description="Helical" evidence="3">
    <location>
        <begin position="109"/>
        <end position="131"/>
    </location>
</feature>
<evidence type="ECO:0000313" key="7">
    <source>
        <dbReference type="Proteomes" id="UP000190744"/>
    </source>
</evidence>
<dbReference type="InterPro" id="IPR045851">
    <property type="entry name" value="AMP-bd_C_sf"/>
</dbReference>
<evidence type="ECO:0000256" key="1">
    <source>
        <dbReference type="ARBA" id="ARBA00006432"/>
    </source>
</evidence>
<dbReference type="Gene3D" id="3.30.300.30">
    <property type="match status" value="1"/>
</dbReference>
<dbReference type="CDD" id="cd04433">
    <property type="entry name" value="AFD_class_I"/>
    <property type="match status" value="1"/>
</dbReference>